<dbReference type="PANTHER" id="PTHR11274">
    <property type="entry name" value="RAD25/XP-B DNA REPAIR HELICASE"/>
    <property type="match status" value="1"/>
</dbReference>
<keyword evidence="3 7" id="KW-0347">Helicase</keyword>
<dbReference type="RefSeq" id="WP_183348561.1">
    <property type="nucleotide sequence ID" value="NZ_JACHEO010000002.1"/>
</dbReference>
<dbReference type="GO" id="GO:0016787">
    <property type="term" value="F:hydrolase activity"/>
    <property type="evidence" value="ECO:0007669"/>
    <property type="project" value="UniProtKB-KW"/>
</dbReference>
<reference evidence="7 8" key="1">
    <citation type="submission" date="2020-08" db="EMBL/GenBank/DDBJ databases">
        <title>Genomic Encyclopedia of Type Strains, Phase IV (KMG-IV): sequencing the most valuable type-strain genomes for metagenomic binning, comparative biology and taxonomic classification.</title>
        <authorList>
            <person name="Goeker M."/>
        </authorList>
    </citation>
    <scope>NUCLEOTIDE SEQUENCE [LARGE SCALE GENOMIC DNA]</scope>
    <source>
        <strain evidence="7 8">DSM 28570</strain>
    </source>
</reference>
<evidence type="ECO:0000256" key="1">
    <source>
        <dbReference type="ARBA" id="ARBA00022741"/>
    </source>
</evidence>
<proteinExistence type="predicted"/>
<dbReference type="PROSITE" id="PS51194">
    <property type="entry name" value="HELICASE_CTER"/>
    <property type="match status" value="1"/>
</dbReference>
<evidence type="ECO:0000259" key="6">
    <source>
        <dbReference type="PROSITE" id="PS51194"/>
    </source>
</evidence>
<dbReference type="Proteomes" id="UP000539642">
    <property type="component" value="Unassembled WGS sequence"/>
</dbReference>
<evidence type="ECO:0000313" key="7">
    <source>
        <dbReference type="EMBL" id="MBB5347106.1"/>
    </source>
</evidence>
<dbReference type="AlphaFoldDB" id="A0A840UQJ1"/>
<dbReference type="CDD" id="cd17926">
    <property type="entry name" value="DEXHc_RE"/>
    <property type="match status" value="1"/>
</dbReference>
<dbReference type="Pfam" id="PF00271">
    <property type="entry name" value="Helicase_C"/>
    <property type="match status" value="1"/>
</dbReference>
<dbReference type="GO" id="GO:0004386">
    <property type="term" value="F:helicase activity"/>
    <property type="evidence" value="ECO:0007669"/>
    <property type="project" value="UniProtKB-KW"/>
</dbReference>
<keyword evidence="1" id="KW-0547">Nucleotide-binding</keyword>
<dbReference type="InterPro" id="IPR050615">
    <property type="entry name" value="ATP-dep_DNA_Helicase"/>
</dbReference>
<dbReference type="InterPro" id="IPR001650">
    <property type="entry name" value="Helicase_C-like"/>
</dbReference>
<organism evidence="7 8">
    <name type="scientific">Desulfoprunum benzoelyticum</name>
    <dbReference type="NCBI Taxonomy" id="1506996"/>
    <lineage>
        <taxon>Bacteria</taxon>
        <taxon>Pseudomonadati</taxon>
        <taxon>Thermodesulfobacteriota</taxon>
        <taxon>Desulfobulbia</taxon>
        <taxon>Desulfobulbales</taxon>
        <taxon>Desulfobulbaceae</taxon>
        <taxon>Desulfoprunum</taxon>
    </lineage>
</organism>
<keyword evidence="8" id="KW-1185">Reference proteome</keyword>
<feature type="domain" description="Helicase ATP-binding" evidence="5">
    <location>
        <begin position="114"/>
        <end position="258"/>
    </location>
</feature>
<dbReference type="Gene3D" id="3.40.50.300">
    <property type="entry name" value="P-loop containing nucleotide triphosphate hydrolases"/>
    <property type="match status" value="2"/>
</dbReference>
<dbReference type="GO" id="GO:0003677">
    <property type="term" value="F:DNA binding"/>
    <property type="evidence" value="ECO:0007669"/>
    <property type="project" value="InterPro"/>
</dbReference>
<name>A0A840UQJ1_9BACT</name>
<dbReference type="SMART" id="SM00490">
    <property type="entry name" value="HELICc"/>
    <property type="match status" value="1"/>
</dbReference>
<protein>
    <submittedName>
        <fullName evidence="7">Superfamily II DNA or RNA helicase</fullName>
    </submittedName>
</protein>
<dbReference type="CDD" id="cd18785">
    <property type="entry name" value="SF2_C"/>
    <property type="match status" value="1"/>
</dbReference>
<sequence>MQTPILTVSADCLLAGIDTAVELELKRLLTIDNPRYVAAKRYGRWIGKRLKPTLEYYVPVPGGLRFPRGFSNQAILLCRQLMGCSPEIVDHRRLLPEIDFHFSGALRSYQQEAVENARRRSFGVIEAGTGSGKTIMALALIAERRQPVLVVVHTRELLYQWRDRASEFLGCPVGLVGDGHFVVEPFTVAIVNSARKHVAALVPHFGHLVVDECHRVPAALFTDVVSHFDSHYLLGLSATAFRSDDGFTRLIYYFMGDRIHKVDQGELEASGAVLRPRLIQRETAFTFSYRGDYQALIRALAGHEGRNLQIIEDICRTVAEPDAGTALVVSDRVGHCEIFADELRRRGIRVELLTGQVSQERRHAVVAAVQNGELQVLVATLQLIGEGFDCPGLSSLFLTTPITFEGRLLQVIGRIMRPAANKEARVYDYVDGAIPVLQRSAVSRRKVLSRL</sequence>
<dbReference type="Pfam" id="PF04851">
    <property type="entry name" value="ResIII"/>
    <property type="match status" value="1"/>
</dbReference>
<dbReference type="PANTHER" id="PTHR11274:SF0">
    <property type="entry name" value="GENERAL TRANSCRIPTION AND DNA REPAIR FACTOR IIH HELICASE SUBUNIT XPB"/>
    <property type="match status" value="1"/>
</dbReference>
<gene>
    <name evidence="7" type="ORF">HNQ81_000816</name>
</gene>
<dbReference type="SMART" id="SM00487">
    <property type="entry name" value="DEXDc"/>
    <property type="match status" value="1"/>
</dbReference>
<dbReference type="SUPFAM" id="SSF52540">
    <property type="entry name" value="P-loop containing nucleoside triphosphate hydrolases"/>
    <property type="match status" value="1"/>
</dbReference>
<keyword evidence="2" id="KW-0378">Hydrolase</keyword>
<comment type="caution">
    <text evidence="7">The sequence shown here is derived from an EMBL/GenBank/DDBJ whole genome shotgun (WGS) entry which is preliminary data.</text>
</comment>
<evidence type="ECO:0000259" key="5">
    <source>
        <dbReference type="PROSITE" id="PS51192"/>
    </source>
</evidence>
<evidence type="ECO:0000256" key="2">
    <source>
        <dbReference type="ARBA" id="ARBA00022801"/>
    </source>
</evidence>
<feature type="domain" description="Helicase C-terminal" evidence="6">
    <location>
        <begin position="310"/>
        <end position="451"/>
    </location>
</feature>
<evidence type="ECO:0000313" key="8">
    <source>
        <dbReference type="Proteomes" id="UP000539642"/>
    </source>
</evidence>
<dbReference type="GO" id="GO:0005524">
    <property type="term" value="F:ATP binding"/>
    <property type="evidence" value="ECO:0007669"/>
    <property type="project" value="UniProtKB-KW"/>
</dbReference>
<dbReference type="PROSITE" id="PS51192">
    <property type="entry name" value="HELICASE_ATP_BIND_1"/>
    <property type="match status" value="1"/>
</dbReference>
<evidence type="ECO:0000256" key="4">
    <source>
        <dbReference type="ARBA" id="ARBA00022840"/>
    </source>
</evidence>
<dbReference type="InterPro" id="IPR006935">
    <property type="entry name" value="Helicase/UvrB_N"/>
</dbReference>
<dbReference type="InterPro" id="IPR027417">
    <property type="entry name" value="P-loop_NTPase"/>
</dbReference>
<evidence type="ECO:0000256" key="3">
    <source>
        <dbReference type="ARBA" id="ARBA00022806"/>
    </source>
</evidence>
<keyword evidence="4" id="KW-0067">ATP-binding</keyword>
<accession>A0A840UQJ1</accession>
<dbReference type="InterPro" id="IPR014001">
    <property type="entry name" value="Helicase_ATP-bd"/>
</dbReference>
<dbReference type="EMBL" id="JACHEO010000002">
    <property type="protein sequence ID" value="MBB5347106.1"/>
    <property type="molecule type" value="Genomic_DNA"/>
</dbReference>